<keyword evidence="2" id="KW-1003">Cell membrane</keyword>
<evidence type="ECO:0000313" key="16">
    <source>
        <dbReference type="Proteomes" id="UP000823561"/>
    </source>
</evidence>
<dbReference type="GO" id="GO:0032190">
    <property type="term" value="F:acrosin binding"/>
    <property type="evidence" value="ECO:0007669"/>
    <property type="project" value="TreeGrafter"/>
</dbReference>
<feature type="signal peptide" evidence="13">
    <location>
        <begin position="1"/>
        <end position="23"/>
    </location>
</feature>
<dbReference type="InterPro" id="IPR055355">
    <property type="entry name" value="ZP-C"/>
</dbReference>
<dbReference type="Pfam" id="PF23344">
    <property type="entry name" value="ZP-N"/>
    <property type="match status" value="1"/>
</dbReference>
<dbReference type="GO" id="GO:0007339">
    <property type="term" value="P:binding of sperm to zona pellucida"/>
    <property type="evidence" value="ECO:0007669"/>
    <property type="project" value="TreeGrafter"/>
</dbReference>
<evidence type="ECO:0000256" key="12">
    <source>
        <dbReference type="ARBA" id="ARBA00024183"/>
    </source>
</evidence>
<accession>A0AAV6G2G3</accession>
<dbReference type="Gene3D" id="2.60.40.4100">
    <property type="entry name" value="Zona pellucida, ZP-C domain"/>
    <property type="match status" value="1"/>
</dbReference>
<dbReference type="PRINTS" id="PR00023">
    <property type="entry name" value="ZPELLUCIDA"/>
</dbReference>
<dbReference type="GO" id="GO:0035805">
    <property type="term" value="C:egg coat"/>
    <property type="evidence" value="ECO:0007669"/>
    <property type="project" value="UniProtKB-SubCell"/>
</dbReference>
<keyword evidence="6" id="KW-0812">Transmembrane</keyword>
<protein>
    <recommendedName>
        <fullName evidence="14">ZP domain-containing protein</fullName>
    </recommendedName>
</protein>
<feature type="chain" id="PRO_5043921761" description="ZP domain-containing protein" evidence="13">
    <location>
        <begin position="24"/>
        <end position="365"/>
    </location>
</feature>
<dbReference type="GO" id="GO:0035804">
    <property type="term" value="F:structural constituent of egg coat"/>
    <property type="evidence" value="ECO:0007669"/>
    <property type="project" value="TreeGrafter"/>
</dbReference>
<dbReference type="GO" id="GO:0060468">
    <property type="term" value="P:prevention of polyspermy"/>
    <property type="evidence" value="ECO:0007669"/>
    <property type="project" value="TreeGrafter"/>
</dbReference>
<evidence type="ECO:0000256" key="7">
    <source>
        <dbReference type="ARBA" id="ARBA00022989"/>
    </source>
</evidence>
<name>A0AAV6G2G3_9TELE</name>
<dbReference type="InterPro" id="IPR051148">
    <property type="entry name" value="Zona_Pellucida_Domain_gp"/>
</dbReference>
<keyword evidence="9" id="KW-1015">Disulfide bond</keyword>
<dbReference type="PROSITE" id="PS51034">
    <property type="entry name" value="ZP_2"/>
    <property type="match status" value="1"/>
</dbReference>
<dbReference type="InterPro" id="IPR042235">
    <property type="entry name" value="ZP-C_dom"/>
</dbReference>
<reference evidence="15" key="1">
    <citation type="submission" date="2020-10" db="EMBL/GenBank/DDBJ databases">
        <title>Chromosome-scale genome assembly of the Allis shad, Alosa alosa.</title>
        <authorList>
            <person name="Margot Z."/>
            <person name="Christophe K."/>
            <person name="Cabau C."/>
            <person name="Louis A."/>
            <person name="Berthelot C."/>
            <person name="Parey E."/>
            <person name="Roest Crollius H."/>
            <person name="Montfort J."/>
            <person name="Robinson-Rechavi M."/>
            <person name="Bucao C."/>
            <person name="Bouchez O."/>
            <person name="Gislard M."/>
            <person name="Lluch J."/>
            <person name="Milhes M."/>
            <person name="Lampietro C."/>
            <person name="Lopez Roques C."/>
            <person name="Donnadieu C."/>
            <person name="Braasch I."/>
            <person name="Desvignes T."/>
            <person name="Postlethwait J."/>
            <person name="Bobe J."/>
            <person name="Guiguen Y."/>
        </authorList>
    </citation>
    <scope>NUCLEOTIDE SEQUENCE</scope>
    <source>
        <strain evidence="15">M-15738</strain>
        <tissue evidence="15">Blood</tissue>
    </source>
</reference>
<keyword evidence="8" id="KW-0472">Membrane</keyword>
<evidence type="ECO:0000256" key="11">
    <source>
        <dbReference type="ARBA" id="ARBA00023279"/>
    </source>
</evidence>
<dbReference type="EMBL" id="JADWDJ010000015">
    <property type="protein sequence ID" value="KAG5269130.1"/>
    <property type="molecule type" value="Genomic_DNA"/>
</dbReference>
<keyword evidence="13" id="KW-0732">Signal</keyword>
<feature type="domain" description="ZP" evidence="14">
    <location>
        <begin position="69"/>
        <end position="339"/>
    </location>
</feature>
<keyword evidence="10" id="KW-0325">Glycoprotein</keyword>
<dbReference type="Gene3D" id="2.60.40.3210">
    <property type="entry name" value="Zona pellucida, ZP-N domain"/>
    <property type="match status" value="1"/>
</dbReference>
<keyword evidence="4" id="KW-0272">Extracellular matrix</keyword>
<dbReference type="InterPro" id="IPR048290">
    <property type="entry name" value="ZP_chr"/>
</dbReference>
<evidence type="ECO:0000256" key="1">
    <source>
        <dbReference type="ARBA" id="ARBA00004251"/>
    </source>
</evidence>
<dbReference type="GO" id="GO:0005886">
    <property type="term" value="C:plasma membrane"/>
    <property type="evidence" value="ECO:0007669"/>
    <property type="project" value="UniProtKB-SubCell"/>
</dbReference>
<dbReference type="InterPro" id="IPR055356">
    <property type="entry name" value="ZP-N"/>
</dbReference>
<evidence type="ECO:0000256" key="6">
    <source>
        <dbReference type="ARBA" id="ARBA00022692"/>
    </source>
</evidence>
<keyword evidence="7" id="KW-1133">Transmembrane helix</keyword>
<dbReference type="InterPro" id="IPR001507">
    <property type="entry name" value="ZP_dom"/>
</dbReference>
<evidence type="ECO:0000256" key="10">
    <source>
        <dbReference type="ARBA" id="ARBA00023180"/>
    </source>
</evidence>
<evidence type="ECO:0000256" key="13">
    <source>
        <dbReference type="SAM" id="SignalP"/>
    </source>
</evidence>
<dbReference type="AlphaFoldDB" id="A0AAV6G2G3"/>
<keyword evidence="3" id="KW-0964">Secreted</keyword>
<evidence type="ECO:0000259" key="14">
    <source>
        <dbReference type="PROSITE" id="PS51034"/>
    </source>
</evidence>
<proteinExistence type="predicted"/>
<keyword evidence="11" id="KW-0278">Fertilization</keyword>
<comment type="caution">
    <text evidence="15">The sequence shown here is derived from an EMBL/GenBank/DDBJ whole genome shotgun (WGS) entry which is preliminary data.</text>
</comment>
<comment type="subcellular location">
    <subcellularLocation>
        <location evidence="1">Cell membrane</location>
        <topology evidence="1">Single-pass type I membrane protein</topology>
    </subcellularLocation>
    <subcellularLocation>
        <location evidence="12">Zona pellucida</location>
    </subcellularLocation>
</comment>
<evidence type="ECO:0000256" key="3">
    <source>
        <dbReference type="ARBA" id="ARBA00022525"/>
    </source>
</evidence>
<keyword evidence="16" id="KW-1185">Reference proteome</keyword>
<evidence type="ECO:0000256" key="4">
    <source>
        <dbReference type="ARBA" id="ARBA00022530"/>
    </source>
</evidence>
<dbReference type="Pfam" id="PF00100">
    <property type="entry name" value="Zona_pellucida"/>
    <property type="match status" value="1"/>
</dbReference>
<evidence type="ECO:0000256" key="8">
    <source>
        <dbReference type="ARBA" id="ARBA00023136"/>
    </source>
</evidence>
<dbReference type="PANTHER" id="PTHR23343">
    <property type="entry name" value="ZONA PELLUCIDA SPERM-BINDING PROTEIN"/>
    <property type="match status" value="1"/>
</dbReference>
<evidence type="ECO:0000313" key="15">
    <source>
        <dbReference type="EMBL" id="KAG5269130.1"/>
    </source>
</evidence>
<evidence type="ECO:0000256" key="5">
    <source>
        <dbReference type="ARBA" id="ARBA00022685"/>
    </source>
</evidence>
<evidence type="ECO:0000256" key="2">
    <source>
        <dbReference type="ARBA" id="ARBA00022475"/>
    </source>
</evidence>
<sequence length="365" mass="41296">MCESQRIILLILIFNTLPDEEHCVTFSSKDANLLVELNQNGEDPITSSLGLLALSGMQQVLLKEKLSGYCDNRGFHIIIQSSVTVPPLALDSVHIAYNRSSTCKPKFKSSQWVMFQFPLTDCGSKFKLFSGHISYWVTIFGGKVFHLKLGSIFRDPQFKLTVQCTYMLHGAMTLRAEVQKAISAQYRSVKDEGLLRIKMRFAKDASYSSFHKDSDPLKYVLGDPVFVEVLLLKREDGELVLYLRDCWATPSEDPRDMRIWNLLIDGCPFHGDSHHTELINVAPGDGVTFPQHHKRFMIRMFSFVKSQVSQALVYMHCNAEVCKGVECSVPSCNQEPRHLKPNQDEENGDEAFQNAIVSEGPLLLE</sequence>
<dbReference type="Proteomes" id="UP000823561">
    <property type="component" value="Chromosome 15"/>
</dbReference>
<evidence type="ECO:0000256" key="9">
    <source>
        <dbReference type="ARBA" id="ARBA00023157"/>
    </source>
</evidence>
<gene>
    <name evidence="15" type="ORF">AALO_G00198600</name>
</gene>
<organism evidence="15 16">
    <name type="scientific">Alosa alosa</name>
    <name type="common">allis shad</name>
    <dbReference type="NCBI Taxonomy" id="278164"/>
    <lineage>
        <taxon>Eukaryota</taxon>
        <taxon>Metazoa</taxon>
        <taxon>Chordata</taxon>
        <taxon>Craniata</taxon>
        <taxon>Vertebrata</taxon>
        <taxon>Euteleostomi</taxon>
        <taxon>Actinopterygii</taxon>
        <taxon>Neopterygii</taxon>
        <taxon>Teleostei</taxon>
        <taxon>Clupei</taxon>
        <taxon>Clupeiformes</taxon>
        <taxon>Clupeoidei</taxon>
        <taxon>Clupeidae</taxon>
        <taxon>Alosa</taxon>
    </lineage>
</organism>
<dbReference type="SMART" id="SM00241">
    <property type="entry name" value="ZP"/>
    <property type="match status" value="1"/>
</dbReference>
<keyword evidence="5" id="KW-0165">Cleavage on pair of basic residues</keyword>
<dbReference type="PANTHER" id="PTHR23343:SF31">
    <property type="entry name" value="ZONA PELLUCIDA SPERM-BINDING PROTEIN 4"/>
    <property type="match status" value="1"/>
</dbReference>